<dbReference type="Gene3D" id="6.20.430.10">
    <property type="match status" value="1"/>
</dbReference>
<proteinExistence type="inferred from homology"/>
<keyword evidence="4" id="KW-0805">Transcription regulation</keyword>
<dbReference type="CDD" id="cd00201">
    <property type="entry name" value="WW"/>
    <property type="match status" value="1"/>
</dbReference>
<comment type="subcellular location">
    <subcellularLocation>
        <location evidence="2">Cytoplasm</location>
    </subcellularLocation>
    <subcellularLocation>
        <location evidence="1">Nucleus</location>
    </subcellularLocation>
</comment>
<name>A0ABM1MY78_NICVS</name>
<keyword evidence="11" id="KW-1185">Reference proteome</keyword>
<accession>A0ABM1MY78</accession>
<feature type="compositionally biased region" description="Low complexity" evidence="9">
    <location>
        <begin position="119"/>
        <end position="132"/>
    </location>
</feature>
<evidence type="ECO:0000256" key="6">
    <source>
        <dbReference type="ARBA" id="ARBA00023163"/>
    </source>
</evidence>
<dbReference type="RefSeq" id="XP_017779528.1">
    <property type="nucleotide sequence ID" value="XM_017924039.1"/>
</dbReference>
<dbReference type="PANTHER" id="PTHR17616">
    <property type="entry name" value="YES-ASSOCIATED PROTEIN YAP1 FAMILY MEMBER"/>
    <property type="match status" value="1"/>
</dbReference>
<sequence length="403" mass="44369">MALNQDESKQVVRVDQDSETGLQALFDSVLKPDSKRPLQVPWKLRKLPDSFFNPPSTGTKSINHSRENSVDSAFGSSSGGGGGGGGGSSNGGGTSTTPVNTVPLQTTHHRAHSSPASLQQTYAVGQQQQTTPTHHHMKQRSYDVASKTEDNTPLPPGWEQARTPEGQVYYLNHTTRTTTWEDPRKTTLASQVAAQQHQSAEQLLTTHQVVTPSQTQSPSTTCTATHLQRSPGSTLILPQTWHSTGNPLSPQSSSAKSQQMRLHLLQLERDKLKMRQQEIRQQEMRRQLMVRSSSSDLPNMDPFMPNLSDHSRQESADSGLGMGTTYSVPHTPEDFLNMDDNMEVGSESHTMDTPDMSSLTDNIDPTDDLVPTLQLCEEFPMLSDVQNIIDPPTTKPDNVLVWL</sequence>
<evidence type="ECO:0000259" key="10">
    <source>
        <dbReference type="PROSITE" id="PS50020"/>
    </source>
</evidence>
<dbReference type="InterPro" id="IPR051583">
    <property type="entry name" value="YAP1"/>
</dbReference>
<dbReference type="SMART" id="SM00456">
    <property type="entry name" value="WW"/>
    <property type="match status" value="1"/>
</dbReference>
<evidence type="ECO:0000256" key="9">
    <source>
        <dbReference type="SAM" id="MobiDB-lite"/>
    </source>
</evidence>
<protein>
    <submittedName>
        <fullName evidence="12">WW domain-containing transcription regulator protein 1-like isoform X2</fullName>
    </submittedName>
</protein>
<dbReference type="Gene3D" id="2.20.70.10">
    <property type="match status" value="1"/>
</dbReference>
<keyword evidence="6" id="KW-0804">Transcription</keyword>
<dbReference type="InterPro" id="IPR053819">
    <property type="entry name" value="TEADIR3_omega_loop"/>
</dbReference>
<dbReference type="PRINTS" id="PR00403">
    <property type="entry name" value="WWDOMAIN"/>
</dbReference>
<keyword evidence="5" id="KW-0010">Activator</keyword>
<evidence type="ECO:0000256" key="2">
    <source>
        <dbReference type="ARBA" id="ARBA00004496"/>
    </source>
</evidence>
<organism evidence="11 12">
    <name type="scientific">Nicrophorus vespilloides</name>
    <name type="common">Boreal carrion beetle</name>
    <dbReference type="NCBI Taxonomy" id="110193"/>
    <lineage>
        <taxon>Eukaryota</taxon>
        <taxon>Metazoa</taxon>
        <taxon>Ecdysozoa</taxon>
        <taxon>Arthropoda</taxon>
        <taxon>Hexapoda</taxon>
        <taxon>Insecta</taxon>
        <taxon>Pterygota</taxon>
        <taxon>Neoptera</taxon>
        <taxon>Endopterygota</taxon>
        <taxon>Coleoptera</taxon>
        <taxon>Polyphaga</taxon>
        <taxon>Staphyliniformia</taxon>
        <taxon>Silphidae</taxon>
        <taxon>Nicrophorinae</taxon>
        <taxon>Nicrophorus</taxon>
    </lineage>
</organism>
<evidence type="ECO:0000256" key="5">
    <source>
        <dbReference type="ARBA" id="ARBA00023159"/>
    </source>
</evidence>
<dbReference type="Proteomes" id="UP000695000">
    <property type="component" value="Unplaced"/>
</dbReference>
<gene>
    <name evidence="12" type="primary">LOC108564865</name>
</gene>
<keyword evidence="3" id="KW-0963">Cytoplasm</keyword>
<comment type="similarity">
    <text evidence="8">Belongs to the YAP1 family.</text>
</comment>
<evidence type="ECO:0000256" key="8">
    <source>
        <dbReference type="ARBA" id="ARBA00038057"/>
    </source>
</evidence>
<feature type="compositionally biased region" description="Basic and acidic residues" evidence="9">
    <location>
        <begin position="1"/>
        <end position="16"/>
    </location>
</feature>
<dbReference type="PROSITE" id="PS01159">
    <property type="entry name" value="WW_DOMAIN_1"/>
    <property type="match status" value="1"/>
</dbReference>
<dbReference type="GeneID" id="108564865"/>
<evidence type="ECO:0000313" key="12">
    <source>
        <dbReference type="RefSeq" id="XP_017779528.1"/>
    </source>
</evidence>
<evidence type="ECO:0000256" key="7">
    <source>
        <dbReference type="ARBA" id="ARBA00023242"/>
    </source>
</evidence>
<evidence type="ECO:0000256" key="1">
    <source>
        <dbReference type="ARBA" id="ARBA00004123"/>
    </source>
</evidence>
<dbReference type="InterPro" id="IPR036020">
    <property type="entry name" value="WW_dom_sf"/>
</dbReference>
<feature type="domain" description="WW" evidence="10">
    <location>
        <begin position="152"/>
        <end position="185"/>
    </location>
</feature>
<dbReference type="SUPFAM" id="SSF51045">
    <property type="entry name" value="WW domain"/>
    <property type="match status" value="1"/>
</dbReference>
<feature type="compositionally biased region" description="Gly residues" evidence="9">
    <location>
        <begin position="77"/>
        <end position="94"/>
    </location>
</feature>
<keyword evidence="7" id="KW-0539">Nucleus</keyword>
<feature type="region of interest" description="Disordered" evidence="9">
    <location>
        <begin position="1"/>
        <end position="20"/>
    </location>
</feature>
<evidence type="ECO:0000256" key="4">
    <source>
        <dbReference type="ARBA" id="ARBA00023015"/>
    </source>
</evidence>
<evidence type="ECO:0000256" key="3">
    <source>
        <dbReference type="ARBA" id="ARBA00022490"/>
    </source>
</evidence>
<feature type="region of interest" description="Disordered" evidence="9">
    <location>
        <begin position="27"/>
        <end position="161"/>
    </location>
</feature>
<dbReference type="Pfam" id="PF15238">
    <property type="entry name" value="TEADIR3"/>
    <property type="match status" value="1"/>
</dbReference>
<reference evidence="12" key="1">
    <citation type="submission" date="2025-08" db="UniProtKB">
        <authorList>
            <consortium name="RefSeq"/>
        </authorList>
    </citation>
    <scope>IDENTIFICATION</scope>
    <source>
        <tissue evidence="12">Whole Larva</tissue>
    </source>
</reference>
<feature type="compositionally biased region" description="Polar residues" evidence="9">
    <location>
        <begin position="53"/>
        <end position="62"/>
    </location>
</feature>
<dbReference type="PANTHER" id="PTHR17616:SF8">
    <property type="entry name" value="TRANSCRIPTIONAL COACTIVATOR YORKIE"/>
    <property type="match status" value="1"/>
</dbReference>
<dbReference type="PROSITE" id="PS50020">
    <property type="entry name" value="WW_DOMAIN_2"/>
    <property type="match status" value="1"/>
</dbReference>
<evidence type="ECO:0000313" key="11">
    <source>
        <dbReference type="Proteomes" id="UP000695000"/>
    </source>
</evidence>
<dbReference type="InterPro" id="IPR001202">
    <property type="entry name" value="WW_dom"/>
</dbReference>
<dbReference type="Pfam" id="PF00397">
    <property type="entry name" value="WW"/>
    <property type="match status" value="1"/>
</dbReference>